<dbReference type="PANTHER" id="PTHR12271:SF40">
    <property type="entry name" value="POLY(A) RNA POLYMERASE GLD2"/>
    <property type="match status" value="1"/>
</dbReference>
<feature type="region of interest" description="Disordered" evidence="1">
    <location>
        <begin position="230"/>
        <end position="257"/>
    </location>
</feature>
<protein>
    <submittedName>
        <fullName evidence="3">Polynucleotide adenylyltransferase</fullName>
    </submittedName>
</protein>
<dbReference type="GO" id="GO:0016779">
    <property type="term" value="F:nucleotidyltransferase activity"/>
    <property type="evidence" value="ECO:0007669"/>
    <property type="project" value="UniProtKB-KW"/>
</dbReference>
<dbReference type="PANTHER" id="PTHR12271">
    <property type="entry name" value="POLY A POLYMERASE CID PAP -RELATED"/>
    <property type="match status" value="1"/>
</dbReference>
<dbReference type="CDD" id="cd05402">
    <property type="entry name" value="NT_PAP_TUTase"/>
    <property type="match status" value="1"/>
</dbReference>
<name>A0A0F7UAZ2_NEOCL</name>
<organism evidence="3">
    <name type="scientific">Neospora caninum (strain Liverpool)</name>
    <dbReference type="NCBI Taxonomy" id="572307"/>
    <lineage>
        <taxon>Eukaryota</taxon>
        <taxon>Sar</taxon>
        <taxon>Alveolata</taxon>
        <taxon>Apicomplexa</taxon>
        <taxon>Conoidasida</taxon>
        <taxon>Coccidia</taxon>
        <taxon>Eucoccidiorida</taxon>
        <taxon>Eimeriorina</taxon>
        <taxon>Sarcocystidae</taxon>
        <taxon>Neospora</taxon>
    </lineage>
</organism>
<feature type="compositionally biased region" description="Low complexity" evidence="1">
    <location>
        <begin position="1085"/>
        <end position="1105"/>
    </location>
</feature>
<feature type="compositionally biased region" description="Low complexity" evidence="1">
    <location>
        <begin position="230"/>
        <end position="256"/>
    </location>
</feature>
<sequence length="1132" mass="120003">MIPLSSGFVRTLRGADLWRGDTGAADKCLRGGGGPRSRGYTPNVRPTGLPTRPGDRIPRCVVDYGARATAADQPAHRPQIRSGVCRISPRPTGSLSLCPKHGAAREVRRTRLALDRRVGASSCVQSGGKREMHARRRRVMYAVTEGPWAPCLADWRSAAVRTDVRFVSSTGACVSPLGRFSTCRFPPSPPSPHTLPSALTSSLSTSFSLLCGSPKPSFFLSAHPGCSAAPAPPSASRLPVPLTQGASPGRLPLPGRSLRRRAVAPVHASGSTASILSAPRPRSRSMVEGFKQLISSRPATLSFSSHRSFAAVASSRADAPPCRVPTAAPAALGPSSAVLSCGRPAASASLGLVASANTSPFSSGHSRSSPTGSRHASSLPSIAAARDLAVCRESTGSEEYKAQLGAQLLEIDQRMLPDADQFLQKQYLLDTLGPLLRQHIGGQLVPFGSCANGFWVRGSDVDSCLVLSGCEGRIAQRAKLRVVRELVERHRIGQATVVPAQVPIAKVCNAHGKGLIDVSVNNCTALENSMFVETFGAIDDRVRPLGRFIKHWAKQRNINNRAEGTLSTYTLMLQLFFFLQRRSPPILPPYTAILLGRAPAKAAASAAPSSCFLAVSSPSSPSAGSHQADGNPASEEDFADCKRKEEDARQDVAAGGQSAMAPRTPAEGLKPLPFCTDIDYIRTNLFPEYGRNKETVGELIHDFFLFYGKRSSKLFSPRDGATVTVEVYDGSISVCPPPPGSSSSSSALGSPPPESSSCHSGPRDASSLAASAALSHVTAETLKAIALADPLGATPQSSTAVPSASSQGEAEESESKRQAGMCSVNESGEFASPLSMARRVLMRCPLTRAVVNRFSAAAWKIICDEFQRAEELVENGATLEEICAPAPVTHDQRKKLDRLRRRLTLRALAASRNLSLVPLQSVPSSLSLSSARAEGVADDEHRPHLSLPRRTQSESHGFLEGLDDPMSPSSPLLASFTSASVSPSGSAHGASAATPYFSSSSPFSFRHQMNSRSPRVTPLSRPVQPSSSSPSASPSHALPSSEATYPYVLSQSPPSQHRSPRRRVSDEGNRRPLSLRFPHSSFCASPSHPGSLPPSSCVPPSSSLSQVCHSPTSRSSIRRRSEGPLSKQTKET</sequence>
<gene>
    <name evidence="3" type="ORF">BN1204_028450</name>
</gene>
<evidence type="ECO:0000259" key="2">
    <source>
        <dbReference type="Pfam" id="PF22600"/>
    </source>
</evidence>
<feature type="region of interest" description="Disordered" evidence="1">
    <location>
        <begin position="24"/>
        <end position="56"/>
    </location>
</feature>
<dbReference type="Pfam" id="PF22600">
    <property type="entry name" value="MTPAP-like_central"/>
    <property type="match status" value="1"/>
</dbReference>
<proteinExistence type="predicted"/>
<evidence type="ECO:0000313" key="3">
    <source>
        <dbReference type="EMBL" id="CEL67039.1"/>
    </source>
</evidence>
<dbReference type="GO" id="GO:0031123">
    <property type="term" value="P:RNA 3'-end processing"/>
    <property type="evidence" value="ECO:0007669"/>
    <property type="project" value="TreeGrafter"/>
</dbReference>
<dbReference type="AlphaFoldDB" id="A0A0F7UAZ2"/>
<feature type="region of interest" description="Disordered" evidence="1">
    <location>
        <begin position="1004"/>
        <end position="1132"/>
    </location>
</feature>
<feature type="region of interest" description="Disordered" evidence="1">
    <location>
        <begin position="793"/>
        <end position="821"/>
    </location>
</feature>
<dbReference type="InterPro" id="IPR043519">
    <property type="entry name" value="NT_sf"/>
</dbReference>
<keyword evidence="3" id="KW-0808">Transferase</keyword>
<feature type="compositionally biased region" description="Low complexity" evidence="1">
    <location>
        <begin position="1018"/>
        <end position="1041"/>
    </location>
</feature>
<feature type="region of interest" description="Disordered" evidence="1">
    <location>
        <begin position="933"/>
        <end position="971"/>
    </location>
</feature>
<accession>A0A0F7UAZ2</accession>
<keyword evidence="3" id="KW-0548">Nucleotidyltransferase</keyword>
<dbReference type="Gene3D" id="1.10.1410.10">
    <property type="match status" value="1"/>
</dbReference>
<dbReference type="SUPFAM" id="SSF81631">
    <property type="entry name" value="PAP/OAS1 substrate-binding domain"/>
    <property type="match status" value="1"/>
</dbReference>
<dbReference type="SUPFAM" id="SSF81301">
    <property type="entry name" value="Nucleotidyltransferase"/>
    <property type="match status" value="1"/>
</dbReference>
<feature type="region of interest" description="Disordered" evidence="1">
    <location>
        <begin position="622"/>
        <end position="668"/>
    </location>
</feature>
<reference evidence="3" key="1">
    <citation type="journal article" date="2015" name="PLoS ONE">
        <title>Comprehensive Evaluation of Toxoplasma gondii VEG and Neospora caninum LIV Genomes with Tachyzoite Stage Transcriptome and Proteome Defines Novel Transcript Features.</title>
        <authorList>
            <person name="Ramaprasad A."/>
            <person name="Mourier T."/>
            <person name="Naeem R."/>
            <person name="Malas T.B."/>
            <person name="Moussa E."/>
            <person name="Panigrahi A."/>
            <person name="Vermont S.J."/>
            <person name="Otto T.D."/>
            <person name="Wastling J."/>
            <person name="Pain A."/>
        </authorList>
    </citation>
    <scope>NUCLEOTIDE SEQUENCE</scope>
    <source>
        <strain evidence="3">Liverpool</strain>
    </source>
</reference>
<evidence type="ECO:0000256" key="1">
    <source>
        <dbReference type="SAM" id="MobiDB-lite"/>
    </source>
</evidence>
<feature type="compositionally biased region" description="Basic and acidic residues" evidence="1">
    <location>
        <begin position="639"/>
        <end position="650"/>
    </location>
</feature>
<dbReference type="InterPro" id="IPR054708">
    <property type="entry name" value="MTPAP-like_central"/>
</dbReference>
<dbReference type="Gene3D" id="3.30.460.10">
    <property type="entry name" value="Beta Polymerase, domain 2"/>
    <property type="match status" value="1"/>
</dbReference>
<dbReference type="EMBL" id="LN714482">
    <property type="protein sequence ID" value="CEL67039.1"/>
    <property type="molecule type" value="Genomic_DNA"/>
</dbReference>
<feature type="region of interest" description="Disordered" evidence="1">
    <location>
        <begin position="736"/>
        <end position="764"/>
    </location>
</feature>
<feature type="domain" description="Poly(A) RNA polymerase mitochondrial-like central palm" evidence="2">
    <location>
        <begin position="407"/>
        <end position="535"/>
    </location>
</feature>